<proteinExistence type="predicted"/>
<name>A0ABW5ZZ88_9FLAO</name>
<accession>A0ABW5ZZ88</accession>
<evidence type="ECO:0000313" key="2">
    <source>
        <dbReference type="EMBL" id="MFD2917891.1"/>
    </source>
</evidence>
<keyword evidence="3" id="KW-1185">Reference proteome</keyword>
<feature type="region of interest" description="Disordered" evidence="1">
    <location>
        <begin position="147"/>
        <end position="174"/>
    </location>
</feature>
<organism evidence="2 3">
    <name type="scientific">Psychroserpens luteus</name>
    <dbReference type="NCBI Taxonomy" id="1434066"/>
    <lineage>
        <taxon>Bacteria</taxon>
        <taxon>Pseudomonadati</taxon>
        <taxon>Bacteroidota</taxon>
        <taxon>Flavobacteriia</taxon>
        <taxon>Flavobacteriales</taxon>
        <taxon>Flavobacteriaceae</taxon>
        <taxon>Psychroserpens</taxon>
    </lineage>
</organism>
<dbReference type="RefSeq" id="WP_194506894.1">
    <property type="nucleotide sequence ID" value="NZ_JADILU010000002.1"/>
</dbReference>
<dbReference type="Proteomes" id="UP001597548">
    <property type="component" value="Unassembled WGS sequence"/>
</dbReference>
<gene>
    <name evidence="2" type="ORF">ACFS29_19715</name>
</gene>
<evidence type="ECO:0000313" key="3">
    <source>
        <dbReference type="Proteomes" id="UP001597548"/>
    </source>
</evidence>
<sequence length="174" mass="19052">MKKLVLLILGFILGALAMYFYCANNKLNIDNMTETPTPKGMITPDEITELTQAYNPRYDTISNTIFKDVPGGDNRSSWYSLKDLRDYLTIAEQKANDLKYTMDGVRLYLGAHPPVDNIPGYTTLLFVPTGTPMTSEGKMINLAVQGGDGSPDIPGAPGFDHGTQGMPPGINYPQ</sequence>
<protein>
    <submittedName>
        <fullName evidence="2">Uncharacterized protein</fullName>
    </submittedName>
</protein>
<reference evidence="3" key="1">
    <citation type="journal article" date="2019" name="Int. J. Syst. Evol. Microbiol.">
        <title>The Global Catalogue of Microorganisms (GCM) 10K type strain sequencing project: providing services to taxonomists for standard genome sequencing and annotation.</title>
        <authorList>
            <consortium name="The Broad Institute Genomics Platform"/>
            <consortium name="The Broad Institute Genome Sequencing Center for Infectious Disease"/>
            <person name="Wu L."/>
            <person name="Ma J."/>
        </authorList>
    </citation>
    <scope>NUCLEOTIDE SEQUENCE [LARGE SCALE GENOMIC DNA]</scope>
    <source>
        <strain evidence="3">KCTC 32514</strain>
    </source>
</reference>
<evidence type="ECO:0000256" key="1">
    <source>
        <dbReference type="SAM" id="MobiDB-lite"/>
    </source>
</evidence>
<dbReference type="EMBL" id="JBHUOS010000016">
    <property type="protein sequence ID" value="MFD2917891.1"/>
    <property type="molecule type" value="Genomic_DNA"/>
</dbReference>
<comment type="caution">
    <text evidence="2">The sequence shown here is derived from an EMBL/GenBank/DDBJ whole genome shotgun (WGS) entry which is preliminary data.</text>
</comment>